<dbReference type="RefSeq" id="WP_286001615.1">
    <property type="nucleotide sequence ID" value="NZ_CP127295.1"/>
</dbReference>
<dbReference type="Proteomes" id="UP001239397">
    <property type="component" value="Chromosome"/>
</dbReference>
<proteinExistence type="predicted"/>
<reference evidence="1 2" key="1">
    <citation type="submission" date="2023-06" db="EMBL/GenBank/DDBJ databases">
        <authorList>
            <person name="Oyuntsetseg B."/>
            <person name="Kim S.B."/>
        </authorList>
    </citation>
    <scope>NUCLEOTIDE SEQUENCE [LARGE SCALE GENOMIC DNA]</scope>
    <source>
        <strain evidence="1 2">4-36</strain>
    </source>
</reference>
<protein>
    <submittedName>
        <fullName evidence="1">Uncharacterized protein</fullName>
    </submittedName>
</protein>
<gene>
    <name evidence="1" type="ORF">QRX60_16285</name>
</gene>
<organism evidence="1 2">
    <name type="scientific">Amycolatopsis mongoliensis</name>
    <dbReference type="NCBI Taxonomy" id="715475"/>
    <lineage>
        <taxon>Bacteria</taxon>
        <taxon>Bacillati</taxon>
        <taxon>Actinomycetota</taxon>
        <taxon>Actinomycetes</taxon>
        <taxon>Pseudonocardiales</taxon>
        <taxon>Pseudonocardiaceae</taxon>
        <taxon>Amycolatopsis</taxon>
    </lineage>
</organism>
<sequence>MNKKLVGSAVIGAAVLAIVAAQFWRGEDAPAAAPPPPAPTTTRGSLEVYRLADADGPGSAIEIPVPSSWAVTRDKEHASFRHGDLLLETDRVPITQEDALSGLQAVAGRQGGTVVEHAQIAERDAAEWDFTYERDGVPRRVTVVGLGAGDALVTIRFEAPAADFERDRSVLDEALKIRG</sequence>
<keyword evidence="2" id="KW-1185">Reference proteome</keyword>
<name>A0A9Y2JV71_9PSEU</name>
<accession>A0A9Y2JV71</accession>
<evidence type="ECO:0000313" key="1">
    <source>
        <dbReference type="EMBL" id="WIY05321.1"/>
    </source>
</evidence>
<dbReference type="EMBL" id="CP127295">
    <property type="protein sequence ID" value="WIY05321.1"/>
    <property type="molecule type" value="Genomic_DNA"/>
</dbReference>
<dbReference type="AlphaFoldDB" id="A0A9Y2JV71"/>
<evidence type="ECO:0000313" key="2">
    <source>
        <dbReference type="Proteomes" id="UP001239397"/>
    </source>
</evidence>
<dbReference type="KEGG" id="amog:QRX60_16285"/>